<dbReference type="Proteomes" id="UP000280344">
    <property type="component" value="Chromosome"/>
</dbReference>
<name>A0A3Q9G4K7_9ACTO</name>
<feature type="domain" description="DUF3152" evidence="1">
    <location>
        <begin position="55"/>
        <end position="221"/>
    </location>
</feature>
<gene>
    <name evidence="2" type="ORF">EJ997_09380</name>
</gene>
<dbReference type="InterPro" id="IPR022603">
    <property type="entry name" value="DUF3152"/>
</dbReference>
<evidence type="ECO:0000259" key="1">
    <source>
        <dbReference type="Pfam" id="PF11350"/>
    </source>
</evidence>
<evidence type="ECO:0000313" key="3">
    <source>
        <dbReference type="Proteomes" id="UP000280344"/>
    </source>
</evidence>
<dbReference type="InterPro" id="IPR024079">
    <property type="entry name" value="MetalloPept_cat_dom_sf"/>
</dbReference>
<sequence>MHRYQTVIKLGAGVLAAGIILAPGVALGAESEIGAASKVGESLGGLDSVDQPDSGSGEFTVASGDRVDDEIPEADRTVSVAVVTESDISVDTELFAGIVVNTLNDDRGWGADGSVAFELVEPDDAEVAIRLATPDTVDELCAPLNTMGYTSCRTGSDVVLNVDRWAEATEDFLEAGGSLEEYRTYLVNHEVGHFLGHGHVEECNPDGTAPVMMQQTLDLRQCEPNGWPAGA</sequence>
<accession>A0A3Q9G4K7</accession>
<dbReference type="OrthoDB" id="9779865at2"/>
<dbReference type="Pfam" id="PF11350">
    <property type="entry name" value="DUF3152"/>
    <property type="match status" value="1"/>
</dbReference>
<protein>
    <submittedName>
        <fullName evidence="2">DUF3152 domain-containing protein</fullName>
    </submittedName>
</protein>
<evidence type="ECO:0000313" key="2">
    <source>
        <dbReference type="EMBL" id="AZQ77516.1"/>
    </source>
</evidence>
<organism evidence="2 3">
    <name type="scientific">Flaviflexus ciconiae</name>
    <dbReference type="NCBI Taxonomy" id="2496867"/>
    <lineage>
        <taxon>Bacteria</taxon>
        <taxon>Bacillati</taxon>
        <taxon>Actinomycetota</taxon>
        <taxon>Actinomycetes</taxon>
        <taxon>Actinomycetales</taxon>
        <taxon>Actinomycetaceae</taxon>
        <taxon>Flaviflexus</taxon>
    </lineage>
</organism>
<dbReference type="SUPFAM" id="SSF55486">
    <property type="entry name" value="Metalloproteases ('zincins'), catalytic domain"/>
    <property type="match status" value="1"/>
</dbReference>
<dbReference type="KEGG" id="flh:EJ997_09380"/>
<dbReference type="RefSeq" id="WP_126704319.1">
    <property type="nucleotide sequence ID" value="NZ_CP034593.1"/>
</dbReference>
<dbReference type="Gene3D" id="3.40.390.10">
    <property type="entry name" value="Collagenase (Catalytic Domain)"/>
    <property type="match status" value="1"/>
</dbReference>
<dbReference type="AlphaFoldDB" id="A0A3Q9G4K7"/>
<proteinExistence type="predicted"/>
<keyword evidence="3" id="KW-1185">Reference proteome</keyword>
<dbReference type="EMBL" id="CP034593">
    <property type="protein sequence ID" value="AZQ77516.1"/>
    <property type="molecule type" value="Genomic_DNA"/>
</dbReference>
<reference evidence="2 3" key="1">
    <citation type="submission" date="2018-12" db="EMBL/GenBank/DDBJ databases">
        <title>Complete genome sequence of Flaviflexus sp. H23T48.</title>
        <authorList>
            <person name="Bae J.-W."/>
            <person name="Lee J.-Y."/>
        </authorList>
    </citation>
    <scope>NUCLEOTIDE SEQUENCE [LARGE SCALE GENOMIC DNA]</scope>
    <source>
        <strain evidence="2 3">H23T48</strain>
    </source>
</reference>
<dbReference type="GO" id="GO:0008237">
    <property type="term" value="F:metallopeptidase activity"/>
    <property type="evidence" value="ECO:0007669"/>
    <property type="project" value="InterPro"/>
</dbReference>